<dbReference type="AlphaFoldDB" id="A0ABD2BMC7"/>
<comment type="caution">
    <text evidence="1">The sequence shown here is derived from an EMBL/GenBank/DDBJ whole genome shotgun (WGS) entry which is preliminary data.</text>
</comment>
<evidence type="ECO:0000313" key="1">
    <source>
        <dbReference type="EMBL" id="KAL2733911.1"/>
    </source>
</evidence>
<evidence type="ECO:0000313" key="2">
    <source>
        <dbReference type="Proteomes" id="UP001607302"/>
    </source>
</evidence>
<keyword evidence="2" id="KW-1185">Reference proteome</keyword>
<organism evidence="1 2">
    <name type="scientific">Vespula squamosa</name>
    <name type="common">Southern yellow jacket</name>
    <name type="synonym">Wasp</name>
    <dbReference type="NCBI Taxonomy" id="30214"/>
    <lineage>
        <taxon>Eukaryota</taxon>
        <taxon>Metazoa</taxon>
        <taxon>Ecdysozoa</taxon>
        <taxon>Arthropoda</taxon>
        <taxon>Hexapoda</taxon>
        <taxon>Insecta</taxon>
        <taxon>Pterygota</taxon>
        <taxon>Neoptera</taxon>
        <taxon>Endopterygota</taxon>
        <taxon>Hymenoptera</taxon>
        <taxon>Apocrita</taxon>
        <taxon>Aculeata</taxon>
        <taxon>Vespoidea</taxon>
        <taxon>Vespidae</taxon>
        <taxon>Vespinae</taxon>
        <taxon>Vespula</taxon>
    </lineage>
</organism>
<proteinExistence type="predicted"/>
<name>A0ABD2BMC7_VESSQ</name>
<protein>
    <submittedName>
        <fullName evidence="1">Uncharacterized protein</fullName>
    </submittedName>
</protein>
<accession>A0ABD2BMC7</accession>
<reference evidence="1 2" key="1">
    <citation type="journal article" date="2024" name="Ann. Entomol. Soc. Am.">
        <title>Genomic analyses of the southern and eastern yellowjacket wasps (Hymenoptera: Vespidae) reveal evolutionary signatures of social life.</title>
        <authorList>
            <person name="Catto M.A."/>
            <person name="Caine P.B."/>
            <person name="Orr S.E."/>
            <person name="Hunt B.G."/>
            <person name="Goodisman M.A.D."/>
        </authorList>
    </citation>
    <scope>NUCLEOTIDE SEQUENCE [LARGE SCALE GENOMIC DNA]</scope>
    <source>
        <strain evidence="1">233</strain>
        <tissue evidence="1">Head and thorax</tissue>
    </source>
</reference>
<dbReference type="EMBL" id="JAUDFV010000074">
    <property type="protein sequence ID" value="KAL2733911.1"/>
    <property type="molecule type" value="Genomic_DNA"/>
</dbReference>
<sequence>MNKNKFDLHPGPRLHPNGLINNLKLLLYYGISDSINVIQILYSGSEHISYSSMHRSHSRPSIEMCTLPNGNGIKFPGQSGITECFAKLDTQLFMISIRKAIYEKQEEA</sequence>
<gene>
    <name evidence="1" type="ORF">V1478_003609</name>
</gene>
<dbReference type="Proteomes" id="UP001607302">
    <property type="component" value="Unassembled WGS sequence"/>
</dbReference>